<dbReference type="STRING" id="1305737.GCA_000526355_03714"/>
<evidence type="ECO:0000313" key="3">
    <source>
        <dbReference type="EMBL" id="KPQ14760.1"/>
    </source>
</evidence>
<dbReference type="OrthoDB" id="9809780at2"/>
<evidence type="ECO:0000256" key="1">
    <source>
        <dbReference type="ARBA" id="ARBA00022729"/>
    </source>
</evidence>
<dbReference type="InterPro" id="IPR029031">
    <property type="entry name" value="Gingipain_N_sf"/>
</dbReference>
<dbReference type="CDD" id="cd02258">
    <property type="entry name" value="Peptidase_C25_N"/>
    <property type="match status" value="1"/>
</dbReference>
<dbReference type="GO" id="GO:0006508">
    <property type="term" value="P:proteolysis"/>
    <property type="evidence" value="ECO:0007669"/>
    <property type="project" value="InterPro"/>
</dbReference>
<sequence length="1081" mass="120097">MKKACLAGILGGLSLFFGFFLQGFSQGNFYKFGVTKSGLYRFDADRLNELGVSSLDEVAFFGYPGRLPQKLDSGTLSLREIPAKRVNNELLIFLTGPHSLDLIEGELEYRHHYYSDTLYYLIGSKENPKRLESETQVSPQAEPITLYEWATVKGEDRNILNSGRIWYSEPVSSGSLRSIPFRQSTESSSDWLLQGRVMAQSFQSSQVSILESGSSISQTNISPIPNSLYGIKGVEAAVKASFNPANQEVNTLELAYNSSDNNATAYFEHLLLGVPNESSEIQSGLYFNLSGQAFSHGCNECEVWEVGGFYKPTTFQKNGFAEGGKLVFSRSSDLLNIPTLSPVESNIRTVGSWPELLIITDHNLLPEAEKLSTHKLSQGLLSEVVTLREIYDAFGYGNKDVVAIRDFIAWHFHQGKRVKNVLFLGKGTFDYKGKLGGRANVVPTYSSRSSLNPLTTYSSDDFFGLLGFGQGEWEESQSGDEKLSIGVGRLPVITRQEADIVVQKIIDYEQNPSFGNWKRSFSLFADDADNNIHLRDAEAHSTYLSEEDSEFFQNKLYLDRYEQIQNGDSQQSPEAKQALREVLSEGTLVVNYIGHGNETTLTAEEVFRVEDIADFPETSFLPLWVTATCEFGRHDSPFIRSGAEELLTVQGKGAIGLLTTGRPVFSSVNFRLNEAFVREVYKKENGTYQDLGSIFKNTKNNSLNGALNRNFSLLGDPSLRLNYPDLEIEIGEFKDADGNPIENFAPLSEVFYQGKVINPLDGSDMITFDGTVEVELMDRPVSIKTLGDESPPIEFPEEAITLFRGKAEVRNGYFEGRFRVPSGIDIEIEKGNIRMYAVDSTSMLDAQGVAQVDVGGEQVENPTDEEGPNIEIQIEGQQLGPFNFPSKQLAAIIFLSDSTGIDISGIDPRKDFTIQINQQPPRVLNKSFVSDGGNYQRGQAGIKIEGLEEGINSIWVSATDLVGNSNEAIFEIRVEGSNRIQILNHIVYPNPADKETIFELTHNRPGENLLIELEVYSLTGSILFSASRRLVEAESRIEGFRWIFLQNQSKIPAKGTYIYKLTLSSETDSSVASESGKLIIE</sequence>
<dbReference type="Gene3D" id="3.40.50.10390">
    <property type="entry name" value="Gingipain r, domain 1"/>
    <property type="match status" value="1"/>
</dbReference>
<name>A0A0P8AAA7_9BACT</name>
<dbReference type="PATRIC" id="fig|1305737.6.peg.2626"/>
<gene>
    <name evidence="3" type="primary">porU</name>
    <name evidence="3" type="ORF">HLUCCX10_10105</name>
</gene>
<dbReference type="InterPro" id="IPR029030">
    <property type="entry name" value="Caspase-like_dom_sf"/>
</dbReference>
<organism evidence="3 4">
    <name type="scientific">Algoriphagus marincola HL-49</name>
    <dbReference type="NCBI Taxonomy" id="1305737"/>
    <lineage>
        <taxon>Bacteria</taxon>
        <taxon>Pseudomonadati</taxon>
        <taxon>Bacteroidota</taxon>
        <taxon>Cytophagia</taxon>
        <taxon>Cytophagales</taxon>
        <taxon>Cyclobacteriaceae</taxon>
        <taxon>Algoriphagus</taxon>
    </lineage>
</organism>
<dbReference type="InterPro" id="IPR001769">
    <property type="entry name" value="Gingipain"/>
</dbReference>
<dbReference type="SUPFAM" id="SSF52129">
    <property type="entry name" value="Caspase-like"/>
    <property type="match status" value="1"/>
</dbReference>
<dbReference type="GO" id="GO:0008234">
    <property type="term" value="F:cysteine-type peptidase activity"/>
    <property type="evidence" value="ECO:0007669"/>
    <property type="project" value="InterPro"/>
</dbReference>
<comment type="caution">
    <text evidence="3">The sequence shown here is derived from an EMBL/GenBank/DDBJ whole genome shotgun (WGS) entry which is preliminary data.</text>
</comment>
<feature type="domain" description="Gingipain" evidence="2">
    <location>
        <begin position="357"/>
        <end position="721"/>
    </location>
</feature>
<dbReference type="eggNOG" id="COG1572">
    <property type="taxonomic scope" value="Bacteria"/>
</dbReference>
<dbReference type="Proteomes" id="UP000050421">
    <property type="component" value="Unassembled WGS sequence"/>
</dbReference>
<reference evidence="3 4" key="1">
    <citation type="submission" date="2015-09" db="EMBL/GenBank/DDBJ databases">
        <title>Identification and resolution of microdiversity through metagenomic sequencing of parallel consortia.</title>
        <authorList>
            <person name="Nelson W.C."/>
            <person name="Romine M.F."/>
            <person name="Lindemann S.R."/>
        </authorList>
    </citation>
    <scope>NUCLEOTIDE SEQUENCE [LARGE SCALE GENOMIC DNA]</scope>
    <source>
        <strain evidence="3">HL-49</strain>
    </source>
</reference>
<keyword evidence="1" id="KW-0732">Signal</keyword>
<accession>A0A0P8AAA7</accession>
<proteinExistence type="predicted"/>
<protein>
    <submittedName>
        <fullName evidence="3">Secreted C25 family peptidasae PorU</fullName>
    </submittedName>
</protein>
<dbReference type="Gene3D" id="3.40.50.1460">
    <property type="match status" value="1"/>
</dbReference>
<evidence type="ECO:0000313" key="4">
    <source>
        <dbReference type="Proteomes" id="UP000050421"/>
    </source>
</evidence>
<dbReference type="EMBL" id="LJXT01000059">
    <property type="protein sequence ID" value="KPQ14760.1"/>
    <property type="molecule type" value="Genomic_DNA"/>
</dbReference>
<dbReference type="NCBIfam" id="NF033707">
    <property type="entry name" value="T9SS_sortase"/>
    <property type="match status" value="1"/>
</dbReference>
<evidence type="ECO:0000259" key="2">
    <source>
        <dbReference type="Pfam" id="PF01364"/>
    </source>
</evidence>
<dbReference type="Pfam" id="PF01364">
    <property type="entry name" value="Peptidase_C25"/>
    <property type="match status" value="1"/>
</dbReference>
<dbReference type="AlphaFoldDB" id="A0A0P8AAA7"/>